<dbReference type="KEGG" id="cge:100770433"/>
<keyword evidence="10" id="KW-1015">Disulfide bond</keyword>
<dbReference type="InterPro" id="IPR013783">
    <property type="entry name" value="Ig-like_fold"/>
</dbReference>
<evidence type="ECO:0000256" key="7">
    <source>
        <dbReference type="ARBA" id="ARBA00022889"/>
    </source>
</evidence>
<dbReference type="RefSeq" id="XP_027268339.1">
    <property type="nucleotide sequence ID" value="XM_027412538.2"/>
</dbReference>
<keyword evidence="5 16" id="KW-0812">Transmembrane</keyword>
<dbReference type="OrthoDB" id="9447188at2759"/>
<evidence type="ECO:0000256" key="12">
    <source>
        <dbReference type="ARBA" id="ARBA00023283"/>
    </source>
</evidence>
<dbReference type="GO" id="GO:0070062">
    <property type="term" value="C:extracellular exosome"/>
    <property type="evidence" value="ECO:0007669"/>
    <property type="project" value="TreeGrafter"/>
</dbReference>
<dbReference type="GO" id="GO:0050766">
    <property type="term" value="P:positive regulation of phagocytosis"/>
    <property type="evidence" value="ECO:0007669"/>
    <property type="project" value="InterPro"/>
</dbReference>
<dbReference type="GO" id="GO:0022409">
    <property type="term" value="P:positive regulation of cell-cell adhesion"/>
    <property type="evidence" value="ECO:0007669"/>
    <property type="project" value="InterPro"/>
</dbReference>
<evidence type="ECO:0000259" key="18">
    <source>
        <dbReference type="PROSITE" id="PS50835"/>
    </source>
</evidence>
<feature type="transmembrane region" description="Helical" evidence="16">
    <location>
        <begin position="297"/>
        <end position="316"/>
    </location>
</feature>
<evidence type="ECO:0000256" key="11">
    <source>
        <dbReference type="ARBA" id="ARBA00023180"/>
    </source>
</evidence>
<feature type="transmembrane region" description="Helical" evidence="16">
    <location>
        <begin position="205"/>
        <end position="226"/>
    </location>
</feature>
<keyword evidence="3" id="KW-1003">Cell membrane</keyword>
<keyword evidence="12" id="KW-0873">Pyrrolidone carboxylic acid</keyword>
<protein>
    <recommendedName>
        <fullName evidence="2">Leukocyte surface antigen CD47</fullName>
    </recommendedName>
    <alternativeName>
        <fullName evidence="14">Integrin-associated protein</fullName>
    </alternativeName>
</protein>
<name>A0A9J7FWF8_CRIGR</name>
<evidence type="ECO:0000313" key="20">
    <source>
        <dbReference type="RefSeq" id="XP_027268339.1"/>
    </source>
</evidence>
<dbReference type="InterPro" id="IPR037805">
    <property type="entry name" value="IgV_CD47"/>
</dbReference>
<dbReference type="Proteomes" id="UP001108280">
    <property type="component" value="Chromosome 4"/>
</dbReference>
<feature type="chain" id="PRO_5039886807" description="Leukocyte surface antigen CD47" evidence="17">
    <location>
        <begin position="19"/>
        <end position="362"/>
    </location>
</feature>
<evidence type="ECO:0000256" key="9">
    <source>
        <dbReference type="ARBA" id="ARBA00023136"/>
    </source>
</evidence>
<dbReference type="InterPro" id="IPR013270">
    <property type="entry name" value="CD47_Vset"/>
</dbReference>
<dbReference type="PANTHER" id="PTHR10613:SF0">
    <property type="entry name" value="LEUKOCYTE SURFACE ANTIGEN CD47"/>
    <property type="match status" value="1"/>
</dbReference>
<evidence type="ECO:0000256" key="1">
    <source>
        <dbReference type="ARBA" id="ARBA00004651"/>
    </source>
</evidence>
<dbReference type="InterPro" id="IPR006704">
    <property type="entry name" value="CD47"/>
</dbReference>
<evidence type="ECO:0000256" key="10">
    <source>
        <dbReference type="ARBA" id="ARBA00023157"/>
    </source>
</evidence>
<dbReference type="PANTHER" id="PTHR10613">
    <property type="entry name" value="LEUKOCYTE SURFACE ANTIGEN CD47"/>
    <property type="match status" value="1"/>
</dbReference>
<dbReference type="GO" id="GO:0098609">
    <property type="term" value="P:cell-cell adhesion"/>
    <property type="evidence" value="ECO:0007669"/>
    <property type="project" value="UniProtKB-ARBA"/>
</dbReference>
<reference evidence="19" key="2">
    <citation type="journal article" date="2020" name="Biotechnol. Bioeng.">
        <title>Chromosome-scale scaffolds for the Chinese hamster reference genome assembly to facilitate the study of the CHO epigenome.</title>
        <authorList>
            <person name="Hilliard W."/>
            <person name="MacDonald M."/>
            <person name="Lee K.H."/>
        </authorList>
    </citation>
    <scope>NUCLEOTIDE SEQUENCE [LARGE SCALE GENOMIC DNA]</scope>
    <source>
        <strain evidence="19">17A/GY</strain>
    </source>
</reference>
<evidence type="ECO:0000256" key="4">
    <source>
        <dbReference type="ARBA" id="ARBA00022553"/>
    </source>
</evidence>
<evidence type="ECO:0000256" key="17">
    <source>
        <dbReference type="SAM" id="SignalP"/>
    </source>
</evidence>
<evidence type="ECO:0000256" key="8">
    <source>
        <dbReference type="ARBA" id="ARBA00022989"/>
    </source>
</evidence>
<feature type="transmembrane region" description="Helical" evidence="16">
    <location>
        <begin position="238"/>
        <end position="256"/>
    </location>
</feature>
<dbReference type="AlphaFoldDB" id="A0A9J7FWF8"/>
<evidence type="ECO:0000256" key="6">
    <source>
        <dbReference type="ARBA" id="ARBA00022729"/>
    </source>
</evidence>
<reference evidence="19" key="1">
    <citation type="journal article" date="2018" name="Biotechnol. Bioeng.">
        <title>A reference genome of the Chinese hamster based on a hybrid assembly strategy.</title>
        <authorList>
            <person name="Rupp O."/>
            <person name="MacDonald M.L."/>
            <person name="Li S."/>
            <person name="Dhiman H."/>
            <person name="Polson S."/>
            <person name="Griep S."/>
            <person name="Heffner K."/>
            <person name="Hernandez I."/>
            <person name="Brinkrolf K."/>
            <person name="Jadhav V."/>
            <person name="Samoudi M."/>
            <person name="Hao H."/>
            <person name="Kingham B."/>
            <person name="Goesmann A."/>
            <person name="Betenbaugh M.J."/>
            <person name="Lewis N.E."/>
            <person name="Borth N."/>
            <person name="Lee K.H."/>
        </authorList>
    </citation>
    <scope>NUCLEOTIDE SEQUENCE [LARGE SCALE GENOMIC DNA]</scope>
    <source>
        <strain evidence="19">17A/GY</strain>
    </source>
</reference>
<evidence type="ECO:0000256" key="5">
    <source>
        <dbReference type="ARBA" id="ARBA00022692"/>
    </source>
</evidence>
<dbReference type="InterPro" id="IPR013147">
    <property type="entry name" value="CD47-like_TM"/>
</dbReference>
<dbReference type="GO" id="GO:0002684">
    <property type="term" value="P:positive regulation of immune system process"/>
    <property type="evidence" value="ECO:0007669"/>
    <property type="project" value="UniProtKB-ARBA"/>
</dbReference>
<keyword evidence="9 16" id="KW-0472">Membrane</keyword>
<dbReference type="Gene3D" id="2.60.40.10">
    <property type="entry name" value="Immunoglobulins"/>
    <property type="match status" value="1"/>
</dbReference>
<proteinExistence type="predicted"/>
<dbReference type="GO" id="GO:0050729">
    <property type="term" value="P:positive regulation of inflammatory response"/>
    <property type="evidence" value="ECO:0007669"/>
    <property type="project" value="InterPro"/>
</dbReference>
<evidence type="ECO:0000256" key="2">
    <source>
        <dbReference type="ARBA" id="ARBA00015454"/>
    </source>
</evidence>
<dbReference type="FunFam" id="2.60.40.10:FF:000521">
    <property type="entry name" value="leukocyte surface antigen CD47"/>
    <property type="match status" value="1"/>
</dbReference>
<evidence type="ECO:0000256" key="15">
    <source>
        <dbReference type="ARBA" id="ARBA00046588"/>
    </source>
</evidence>
<keyword evidence="4" id="KW-0597">Phosphoprotein</keyword>
<keyword evidence="6 17" id="KW-0732">Signal</keyword>
<keyword evidence="11" id="KW-0325">Glycoprotein</keyword>
<keyword evidence="13" id="KW-0393">Immunoglobulin domain</keyword>
<evidence type="ECO:0000256" key="14">
    <source>
        <dbReference type="ARBA" id="ARBA00033289"/>
    </source>
</evidence>
<dbReference type="GeneID" id="100770433"/>
<dbReference type="Pfam" id="PF04549">
    <property type="entry name" value="CD47"/>
    <property type="match status" value="1"/>
</dbReference>
<organism evidence="19 20">
    <name type="scientific">Cricetulus griseus</name>
    <name type="common">Chinese hamster</name>
    <name type="synonym">Cricetulus barabensis griseus</name>
    <dbReference type="NCBI Taxonomy" id="10029"/>
    <lineage>
        <taxon>Eukaryota</taxon>
        <taxon>Metazoa</taxon>
        <taxon>Chordata</taxon>
        <taxon>Craniata</taxon>
        <taxon>Vertebrata</taxon>
        <taxon>Euteleostomi</taxon>
        <taxon>Mammalia</taxon>
        <taxon>Eutheria</taxon>
        <taxon>Euarchontoglires</taxon>
        <taxon>Glires</taxon>
        <taxon>Rodentia</taxon>
        <taxon>Myomorpha</taxon>
        <taxon>Muroidea</taxon>
        <taxon>Cricetidae</taxon>
        <taxon>Cricetinae</taxon>
        <taxon>Cricetulus</taxon>
    </lineage>
</organism>
<dbReference type="CDD" id="cd16090">
    <property type="entry name" value="IgV_CD47"/>
    <property type="match status" value="1"/>
</dbReference>
<dbReference type="GO" id="GO:0070053">
    <property type="term" value="F:thrombospondin receptor activity"/>
    <property type="evidence" value="ECO:0007669"/>
    <property type="project" value="InterPro"/>
</dbReference>
<dbReference type="PROSITE" id="PS50835">
    <property type="entry name" value="IG_LIKE"/>
    <property type="match status" value="1"/>
</dbReference>
<keyword evidence="7" id="KW-0130">Cell adhesion</keyword>
<reference evidence="20" key="3">
    <citation type="submission" date="2025-08" db="UniProtKB">
        <authorList>
            <consortium name="RefSeq"/>
        </authorList>
    </citation>
    <scope>IDENTIFICATION</scope>
    <source>
        <strain evidence="20">17A/GY</strain>
        <tissue evidence="20">Liver</tissue>
    </source>
</reference>
<feature type="domain" description="Ig-like" evidence="18">
    <location>
        <begin position="3"/>
        <end position="125"/>
    </location>
</feature>
<comment type="subunit">
    <text evidence="15">Monomer. Interacts with THBS1 (via the C-terminal domain). Interacts with SIRPA. Interacts with FAS/CD95; interaction may be enhanced by functional activation. Interacts with SIRPG, UBQLN1 and UBQLN2. May interact with fibrinogen.</text>
</comment>
<feature type="signal peptide" evidence="17">
    <location>
        <begin position="1"/>
        <end position="18"/>
    </location>
</feature>
<keyword evidence="19" id="KW-1185">Reference proteome</keyword>
<evidence type="ECO:0000256" key="3">
    <source>
        <dbReference type="ARBA" id="ARBA00022475"/>
    </source>
</evidence>
<dbReference type="CTD" id="961"/>
<accession>A0A9J7FWF8</accession>
<gene>
    <name evidence="20" type="primary">Cd47</name>
</gene>
<evidence type="ECO:0000256" key="13">
    <source>
        <dbReference type="ARBA" id="ARBA00023319"/>
    </source>
</evidence>
<keyword evidence="8 16" id="KW-1133">Transmembrane helix</keyword>
<dbReference type="InterPro" id="IPR007110">
    <property type="entry name" value="Ig-like_dom"/>
</dbReference>
<comment type="subcellular location">
    <subcellularLocation>
        <location evidence="1">Cell membrane</location>
        <topology evidence="1">Multi-pass membrane protein</topology>
    </subcellularLocation>
</comment>
<feature type="transmembrane region" description="Helical" evidence="16">
    <location>
        <begin position="268"/>
        <end position="291"/>
    </location>
</feature>
<dbReference type="Pfam" id="PF08204">
    <property type="entry name" value="V-set_CD47"/>
    <property type="match status" value="1"/>
</dbReference>
<sequence>MWPLVAALLLGSCCCGSAQLLFSNVKSVEFTKCNETVVIPCIVLNVEAQSTEEMYVKWKLNKTYIFIYDGSKNNSTVETNFTSAKISVSDLLKGDASLKMERQQAVLGNYTCEVTELSREGKTVIELKYRMDSIPDQGSDCSYHTTPTPAGDEKEKGGCKLASWFSPNEKILIVIFPILAILLFWGKFGILTLKYKSTRTNKRIILLLVAGLVLTVIVVVGAILLIPGENPVKSASGLGLIVISIGTLILLQYNVFMTAFGMTSFTIAILITQVLGYVLALVGLCLCIMACEPVHGPLLISGLGIIALAELLGLVYMKFVGHLKSLVYVAQELFPKPLPSSAIYEQLPTRGLYNLLGISEGK</sequence>
<dbReference type="GO" id="GO:0005886">
    <property type="term" value="C:plasma membrane"/>
    <property type="evidence" value="ECO:0007669"/>
    <property type="project" value="UniProtKB-SubCell"/>
</dbReference>
<evidence type="ECO:0000313" key="19">
    <source>
        <dbReference type="Proteomes" id="UP001108280"/>
    </source>
</evidence>
<evidence type="ECO:0000256" key="16">
    <source>
        <dbReference type="SAM" id="Phobius"/>
    </source>
</evidence>
<feature type="transmembrane region" description="Helical" evidence="16">
    <location>
        <begin position="171"/>
        <end position="193"/>
    </location>
</feature>